<sequence>MEREIYDIYVTNVSIVKSSKAERTDRQATQDALFRAIMMKSNMHTGTDIRISSILKFWTWTLLETCDFRTTLHFNMVLLRILFRKLKNIQFEPMSKKIEAMEMESFDFDYD</sequence>
<dbReference type="EMBL" id="REGN01006894">
    <property type="protein sequence ID" value="RNA07940.1"/>
    <property type="molecule type" value="Genomic_DNA"/>
</dbReference>
<dbReference type="AlphaFoldDB" id="A0A3M7Q963"/>
<protein>
    <submittedName>
        <fullName evidence="1">Uncharacterized protein</fullName>
    </submittedName>
</protein>
<comment type="caution">
    <text evidence="1">The sequence shown here is derived from an EMBL/GenBank/DDBJ whole genome shotgun (WGS) entry which is preliminary data.</text>
</comment>
<proteinExistence type="predicted"/>
<keyword evidence="2" id="KW-1185">Reference proteome</keyword>
<dbReference type="Proteomes" id="UP000276133">
    <property type="component" value="Unassembled WGS sequence"/>
</dbReference>
<reference evidence="1 2" key="1">
    <citation type="journal article" date="2018" name="Sci. Rep.">
        <title>Genomic signatures of local adaptation to the degree of environmental predictability in rotifers.</title>
        <authorList>
            <person name="Franch-Gras L."/>
            <person name="Hahn C."/>
            <person name="Garcia-Roger E.M."/>
            <person name="Carmona M.J."/>
            <person name="Serra M."/>
            <person name="Gomez A."/>
        </authorList>
    </citation>
    <scope>NUCLEOTIDE SEQUENCE [LARGE SCALE GENOMIC DNA]</scope>
    <source>
        <strain evidence="1">HYR1</strain>
    </source>
</reference>
<organism evidence="1 2">
    <name type="scientific">Brachionus plicatilis</name>
    <name type="common">Marine rotifer</name>
    <name type="synonym">Brachionus muelleri</name>
    <dbReference type="NCBI Taxonomy" id="10195"/>
    <lineage>
        <taxon>Eukaryota</taxon>
        <taxon>Metazoa</taxon>
        <taxon>Spiralia</taxon>
        <taxon>Gnathifera</taxon>
        <taxon>Rotifera</taxon>
        <taxon>Eurotatoria</taxon>
        <taxon>Monogononta</taxon>
        <taxon>Pseudotrocha</taxon>
        <taxon>Ploima</taxon>
        <taxon>Brachionidae</taxon>
        <taxon>Brachionus</taxon>
    </lineage>
</organism>
<name>A0A3M7Q963_BRAPC</name>
<accession>A0A3M7Q963</accession>
<evidence type="ECO:0000313" key="2">
    <source>
        <dbReference type="Proteomes" id="UP000276133"/>
    </source>
</evidence>
<evidence type="ECO:0000313" key="1">
    <source>
        <dbReference type="EMBL" id="RNA07940.1"/>
    </source>
</evidence>
<gene>
    <name evidence="1" type="ORF">BpHYR1_044376</name>
</gene>